<keyword evidence="3" id="KW-1185">Reference proteome</keyword>
<protein>
    <recommendedName>
        <fullName evidence="1">Jacalin-type lectin domain-containing protein</fullName>
    </recommendedName>
</protein>
<feature type="domain" description="Jacalin-type lectin" evidence="1">
    <location>
        <begin position="35"/>
        <end position="167"/>
    </location>
</feature>
<evidence type="ECO:0000313" key="3">
    <source>
        <dbReference type="Proteomes" id="UP000019132"/>
    </source>
</evidence>
<dbReference type="HOGENOM" id="CLU_1597779_0_0_1"/>
<accession>K3X9L7</accession>
<reference evidence="3" key="2">
    <citation type="submission" date="2010-04" db="EMBL/GenBank/DDBJ databases">
        <authorList>
            <person name="Buell R."/>
            <person name="Hamilton J."/>
            <person name="Hostetler J."/>
        </authorList>
    </citation>
    <scope>NUCLEOTIDE SEQUENCE [LARGE SCALE GENOMIC DNA]</scope>
    <source>
        <strain evidence="3">DAOM:BR144</strain>
    </source>
</reference>
<dbReference type="OMA" id="PREYVQW"/>
<dbReference type="EMBL" id="GL376578">
    <property type="status" value="NOT_ANNOTATED_CDS"/>
    <property type="molecule type" value="Genomic_DNA"/>
</dbReference>
<sequence length="167" mass="17955">MLNVVVSKKKNGADCVADHTASRQCLLWSNIVSESDGSPFTDAPIVGVGQAEKPITVQRNAVALYGLGINFNDSSTSSIYHGGSQGTSTAVTLAPREYVQWLIIHAEIRLPSNKKFISHVKFTTQAGKTLEWGVTTGNPTIFTAASDYQIRGFRGTPNEILNSLGVM</sequence>
<dbReference type="InterPro" id="IPR001229">
    <property type="entry name" value="Jacalin-like_lectin_dom"/>
</dbReference>
<name>K3X9L7_GLOUD</name>
<dbReference type="Proteomes" id="UP000019132">
    <property type="component" value="Unassembled WGS sequence"/>
</dbReference>
<evidence type="ECO:0000313" key="2">
    <source>
        <dbReference type="EnsemblProtists" id="PYU1_T013916"/>
    </source>
</evidence>
<dbReference type="AlphaFoldDB" id="K3X9L7"/>
<proteinExistence type="predicted"/>
<dbReference type="InterPro" id="IPR036404">
    <property type="entry name" value="Jacalin-like_lectin_dom_sf"/>
</dbReference>
<organism evidence="2 3">
    <name type="scientific">Globisporangium ultimum (strain ATCC 200006 / CBS 805.95 / DAOM BR144)</name>
    <name type="common">Pythium ultimum</name>
    <dbReference type="NCBI Taxonomy" id="431595"/>
    <lineage>
        <taxon>Eukaryota</taxon>
        <taxon>Sar</taxon>
        <taxon>Stramenopiles</taxon>
        <taxon>Oomycota</taxon>
        <taxon>Peronosporomycetes</taxon>
        <taxon>Pythiales</taxon>
        <taxon>Pythiaceae</taxon>
        <taxon>Globisporangium</taxon>
    </lineage>
</organism>
<dbReference type="VEuPathDB" id="FungiDB:PYU1_G013887"/>
<dbReference type="InParanoid" id="K3X9L7"/>
<dbReference type="Pfam" id="PF01419">
    <property type="entry name" value="Jacalin"/>
    <property type="match status" value="1"/>
</dbReference>
<reference evidence="3" key="1">
    <citation type="journal article" date="2010" name="Genome Biol.">
        <title>Genome sequence of the necrotrophic plant pathogen Pythium ultimum reveals original pathogenicity mechanisms and effector repertoire.</title>
        <authorList>
            <person name="Levesque C.A."/>
            <person name="Brouwer H."/>
            <person name="Cano L."/>
            <person name="Hamilton J.P."/>
            <person name="Holt C."/>
            <person name="Huitema E."/>
            <person name="Raffaele S."/>
            <person name="Robideau G.P."/>
            <person name="Thines M."/>
            <person name="Win J."/>
            <person name="Zerillo M.M."/>
            <person name="Beakes G.W."/>
            <person name="Boore J.L."/>
            <person name="Busam D."/>
            <person name="Dumas B."/>
            <person name="Ferriera S."/>
            <person name="Fuerstenberg S.I."/>
            <person name="Gachon C.M."/>
            <person name="Gaulin E."/>
            <person name="Govers F."/>
            <person name="Grenville-Briggs L."/>
            <person name="Horner N."/>
            <person name="Hostetler J."/>
            <person name="Jiang R.H."/>
            <person name="Johnson J."/>
            <person name="Krajaejun T."/>
            <person name="Lin H."/>
            <person name="Meijer H.J."/>
            <person name="Moore B."/>
            <person name="Morris P."/>
            <person name="Phuntmart V."/>
            <person name="Puiu D."/>
            <person name="Shetty J."/>
            <person name="Stajich J.E."/>
            <person name="Tripathy S."/>
            <person name="Wawra S."/>
            <person name="van West P."/>
            <person name="Whitty B.R."/>
            <person name="Coutinho P.M."/>
            <person name="Henrissat B."/>
            <person name="Martin F."/>
            <person name="Thomas P.D."/>
            <person name="Tyler B.M."/>
            <person name="De Vries R.P."/>
            <person name="Kamoun S."/>
            <person name="Yandell M."/>
            <person name="Tisserat N."/>
            <person name="Buell C.R."/>
        </authorList>
    </citation>
    <scope>NUCLEOTIDE SEQUENCE</scope>
    <source>
        <strain evidence="3">DAOM:BR144</strain>
    </source>
</reference>
<dbReference type="Gene3D" id="2.100.10.30">
    <property type="entry name" value="Jacalin-like lectin domain"/>
    <property type="match status" value="1"/>
</dbReference>
<dbReference type="EnsemblProtists" id="PYU1_T013916">
    <property type="protein sequence ID" value="PYU1_T013916"/>
    <property type="gene ID" value="PYU1_G013887"/>
</dbReference>
<evidence type="ECO:0000259" key="1">
    <source>
        <dbReference type="Pfam" id="PF01419"/>
    </source>
</evidence>
<dbReference type="SUPFAM" id="SSF51101">
    <property type="entry name" value="Mannose-binding lectins"/>
    <property type="match status" value="1"/>
</dbReference>
<reference evidence="2" key="3">
    <citation type="submission" date="2015-02" db="UniProtKB">
        <authorList>
            <consortium name="EnsemblProtists"/>
        </authorList>
    </citation>
    <scope>IDENTIFICATION</scope>
    <source>
        <strain evidence="2">DAOM BR144</strain>
    </source>
</reference>